<evidence type="ECO:0000313" key="4">
    <source>
        <dbReference type="EMBL" id="QHT96127.1"/>
    </source>
</evidence>
<evidence type="ECO:0000256" key="2">
    <source>
        <dbReference type="SAM" id="MobiDB-lite"/>
    </source>
</evidence>
<dbReference type="PANTHER" id="PTHR31373:SF17">
    <property type="entry name" value="OS06G0652100 PROTEIN"/>
    <property type="match status" value="1"/>
</dbReference>
<organism evidence="4">
    <name type="scientific">viral metagenome</name>
    <dbReference type="NCBI Taxonomy" id="1070528"/>
    <lineage>
        <taxon>unclassified sequences</taxon>
        <taxon>metagenomes</taxon>
        <taxon>organismal metagenomes</taxon>
    </lineage>
</organism>
<feature type="domain" description="DUF7788" evidence="3">
    <location>
        <begin position="454"/>
        <end position="642"/>
    </location>
</feature>
<evidence type="ECO:0000259" key="3">
    <source>
        <dbReference type="Pfam" id="PF25043"/>
    </source>
</evidence>
<feature type="region of interest" description="Disordered" evidence="2">
    <location>
        <begin position="1"/>
        <end position="31"/>
    </location>
</feature>
<sequence>MSSQLNNASNSTVSNGSTPLTRSSSSTQNSGSHIFPILEGLAKTHTMSPDMIGPNGDGCHSTLGYQPKMLEQLASNTLELKYRLVGNDPETINRIVESQWHRVVDTLESLNESDRHEQITLLFKLAFFCRAIRCQGGRSRVQFYAMFKKLRTEFPREALSLVSLIPHYGCFQDIDQLVTDFNLIGDKEMSRSLLGVYVDFLTEDLSRLLGSSLTMISLGDIHTKIDTLNKGLKKMTTSELSHIVGRLPTGQFSLAAKWLKREGKKNSSHRDDLICLMFPTINRTMPKSMEYGRMVLRKCTTALSQCLNVVEQYMTEVIPTRSWGHINFKNVPSVATTRYRLAFANKTKEGLERSEREDRRMCAQNILTAVMDGKINGAQSDLKVLADLIWSELLSCTNMSDAEIALVNCQWTKMVEFVNQLIEETLEKDRLLRHDAIDAGDTVPAPIRDPRAVIPVVDVSNSMVGANVMQYAIAMGIVCGTISSIPGKLITFSEKPEVFSFDPKADIFDIFRKIKGCNWGYNTNLDATYKLLLGEMTAARDSGKSISTDFSTLIVTDGGFDHMVCYEPQRNQRDRMIGGSYSSFQQRQEVAFTQAGFGVPLIVYWNMACRNAGFPAQSSTVGVKLVAGFSQTVMVEVMTGDYSTTIDETTGAVKVAVTPLDSFMKTMNHESFDHVRDTLVELWNRQKGHVHAPIHPEEVSGMKSQSYDEIIADLEQKIEVVTSQKENEQKARKIEELITQLSALESI</sequence>
<dbReference type="InterPro" id="IPR056690">
    <property type="entry name" value="DUF7788"/>
</dbReference>
<accession>A0A6C0IWB4</accession>
<feature type="coiled-coil region" evidence="1">
    <location>
        <begin position="711"/>
        <end position="747"/>
    </location>
</feature>
<protein>
    <recommendedName>
        <fullName evidence="3">DUF7788 domain-containing protein</fullName>
    </recommendedName>
</protein>
<dbReference type="PANTHER" id="PTHR31373">
    <property type="entry name" value="OS06G0652100 PROTEIN"/>
    <property type="match status" value="1"/>
</dbReference>
<dbReference type="EMBL" id="MN740254">
    <property type="protein sequence ID" value="QHT96127.1"/>
    <property type="molecule type" value="Genomic_DNA"/>
</dbReference>
<dbReference type="InterPro" id="IPR011205">
    <property type="entry name" value="UCP015417_vWA"/>
</dbReference>
<dbReference type="Pfam" id="PF25043">
    <property type="entry name" value="DUF7788"/>
    <property type="match status" value="1"/>
</dbReference>
<reference evidence="4" key="1">
    <citation type="journal article" date="2020" name="Nature">
        <title>Giant virus diversity and host interactions through global metagenomics.</title>
        <authorList>
            <person name="Schulz F."/>
            <person name="Roux S."/>
            <person name="Paez-Espino D."/>
            <person name="Jungbluth S."/>
            <person name="Walsh D.A."/>
            <person name="Denef V.J."/>
            <person name="McMahon K.D."/>
            <person name="Konstantinidis K.T."/>
            <person name="Eloe-Fadrosh E.A."/>
            <person name="Kyrpides N.C."/>
            <person name="Woyke T."/>
        </authorList>
    </citation>
    <scope>NUCLEOTIDE SEQUENCE</scope>
    <source>
        <strain evidence="4">GVMAG-M-3300024302-11</strain>
    </source>
</reference>
<feature type="compositionally biased region" description="Polar residues" evidence="2">
    <location>
        <begin position="1"/>
        <end position="22"/>
    </location>
</feature>
<dbReference type="AlphaFoldDB" id="A0A6C0IWB4"/>
<keyword evidence="1" id="KW-0175">Coiled coil</keyword>
<evidence type="ECO:0000256" key="1">
    <source>
        <dbReference type="SAM" id="Coils"/>
    </source>
</evidence>
<proteinExistence type="predicted"/>
<name>A0A6C0IWB4_9ZZZZ</name>